<dbReference type="InterPro" id="IPR001584">
    <property type="entry name" value="Integrase_cat-core"/>
</dbReference>
<dbReference type="InterPro" id="IPR048020">
    <property type="entry name" value="Transpos_IS3"/>
</dbReference>
<proteinExistence type="predicted"/>
<reference evidence="2 3" key="1">
    <citation type="submission" date="2016-07" db="EMBL/GenBank/DDBJ databases">
        <authorList>
            <person name="Yuval B."/>
        </authorList>
    </citation>
    <scope>NUCLEOTIDE SEQUENCE [LARGE SCALE GENOMIC DNA]</scope>
    <source>
        <strain evidence="2 3">IL</strain>
    </source>
</reference>
<dbReference type="InterPro" id="IPR012337">
    <property type="entry name" value="RNaseH-like_sf"/>
</dbReference>
<dbReference type="InterPro" id="IPR025948">
    <property type="entry name" value="HTH-like_dom"/>
</dbReference>
<name>A0A1E7Z1L0_9GAMM</name>
<dbReference type="AlphaFoldDB" id="A0A1E7Z1L0"/>
<gene>
    <name evidence="2" type="ORF">BBW68_08715</name>
</gene>
<sequence>MRYGLTLISRCLNVSRVQLSLCIHRPSYWQDRRRQRYHDDKVLIARIVKHIAELSSYGYRRVWALLRKESEDEGAETVNAKRVYRVMRDNHLLLERKGAAAEPRSHNGKVAVAQSDQRWCSDGFEFNCDDGDKLRVTFTLDCCDREALDWIATNGGYTSDIVKDGMMNSASKRFGNRLPDLPIEFLSDNRSCYTAKETRVFSRQLNLEQRTTAVRSPQSNGMAESFVKTMERDYISVIPKPNRKVALMNLAVVFEHYNDKHPHSALGYRSPREYRRRRESLT</sequence>
<dbReference type="GO" id="GO:0003676">
    <property type="term" value="F:nucleic acid binding"/>
    <property type="evidence" value="ECO:0007669"/>
    <property type="project" value="InterPro"/>
</dbReference>
<dbReference type="OrthoDB" id="9803878at2"/>
<dbReference type="PANTHER" id="PTHR47515:SF1">
    <property type="entry name" value="BLR2054 PROTEIN"/>
    <property type="match status" value="1"/>
</dbReference>
<organism evidence="2 3">
    <name type="scientific">Candidatus Erwinia dacicola</name>
    <dbReference type="NCBI Taxonomy" id="252393"/>
    <lineage>
        <taxon>Bacteria</taxon>
        <taxon>Pseudomonadati</taxon>
        <taxon>Pseudomonadota</taxon>
        <taxon>Gammaproteobacteria</taxon>
        <taxon>Enterobacterales</taxon>
        <taxon>Erwiniaceae</taxon>
        <taxon>Erwinia</taxon>
    </lineage>
</organism>
<evidence type="ECO:0000259" key="1">
    <source>
        <dbReference type="PROSITE" id="PS50994"/>
    </source>
</evidence>
<accession>A0A1E7Z1L0</accession>
<dbReference type="InterPro" id="IPR036397">
    <property type="entry name" value="RNaseH_sf"/>
</dbReference>
<dbReference type="NCBIfam" id="NF033516">
    <property type="entry name" value="transpos_IS3"/>
    <property type="match status" value="1"/>
</dbReference>
<dbReference type="EMBL" id="MAYS01000207">
    <property type="protein sequence ID" value="OFC62677.1"/>
    <property type="molecule type" value="Genomic_DNA"/>
</dbReference>
<dbReference type="SUPFAM" id="SSF53098">
    <property type="entry name" value="Ribonuclease H-like"/>
    <property type="match status" value="1"/>
</dbReference>
<dbReference type="PROSITE" id="PS50994">
    <property type="entry name" value="INTEGRASE"/>
    <property type="match status" value="1"/>
</dbReference>
<dbReference type="Proteomes" id="UP000243534">
    <property type="component" value="Unassembled WGS sequence"/>
</dbReference>
<dbReference type="GO" id="GO:0015074">
    <property type="term" value="P:DNA integration"/>
    <property type="evidence" value="ECO:0007669"/>
    <property type="project" value="InterPro"/>
</dbReference>
<dbReference type="PANTHER" id="PTHR47515">
    <property type="entry name" value="LOW CALCIUM RESPONSE LOCUS PROTEIN T"/>
    <property type="match status" value="1"/>
</dbReference>
<evidence type="ECO:0000313" key="2">
    <source>
        <dbReference type="EMBL" id="OFC62677.1"/>
    </source>
</evidence>
<protein>
    <submittedName>
        <fullName evidence="2">Transposase</fullName>
    </submittedName>
</protein>
<dbReference type="Pfam" id="PF13683">
    <property type="entry name" value="rve_3"/>
    <property type="match status" value="1"/>
</dbReference>
<dbReference type="Gene3D" id="3.30.420.10">
    <property type="entry name" value="Ribonuclease H-like superfamily/Ribonuclease H"/>
    <property type="match status" value="1"/>
</dbReference>
<comment type="caution">
    <text evidence="2">The sequence shown here is derived from an EMBL/GenBank/DDBJ whole genome shotgun (WGS) entry which is preliminary data.</text>
</comment>
<feature type="domain" description="Integrase catalytic" evidence="1">
    <location>
        <begin position="99"/>
        <end position="279"/>
    </location>
</feature>
<dbReference type="Pfam" id="PF13276">
    <property type="entry name" value="HTH_21"/>
    <property type="match status" value="1"/>
</dbReference>
<evidence type="ECO:0000313" key="3">
    <source>
        <dbReference type="Proteomes" id="UP000243534"/>
    </source>
</evidence>